<dbReference type="InterPro" id="IPR049159">
    <property type="entry name" value="PF0610-like_wHTH_N"/>
</dbReference>
<dbReference type="AlphaFoldDB" id="A0AAT9GNU2"/>
<proteinExistence type="predicted"/>
<dbReference type="InterPro" id="IPR057022">
    <property type="entry name" value="PF0610-like_Zn_ribbon_C"/>
</dbReference>
<dbReference type="EMBL" id="AP031322">
    <property type="protein sequence ID" value="BFH72543.1"/>
    <property type="molecule type" value="Genomic_DNA"/>
</dbReference>
<feature type="domain" description="PF0610-like rubredoxin-like zinc beta-ribbon C-terminal" evidence="2">
    <location>
        <begin position="67"/>
        <end position="103"/>
    </location>
</feature>
<dbReference type="GeneID" id="92353419"/>
<dbReference type="InterPro" id="IPR038767">
    <property type="entry name" value="PF0610-like"/>
</dbReference>
<gene>
    <name evidence="3" type="ORF">SJAV_04870</name>
</gene>
<dbReference type="Pfam" id="PF21476">
    <property type="entry name" value="PF0610-like_N"/>
    <property type="match status" value="1"/>
</dbReference>
<dbReference type="SUPFAM" id="SSF46785">
    <property type="entry name" value="Winged helix' DNA-binding domain"/>
    <property type="match status" value="1"/>
</dbReference>
<dbReference type="PANTHER" id="PTHR40663">
    <property type="match status" value="1"/>
</dbReference>
<reference evidence="3" key="1">
    <citation type="submission" date="2024-03" db="EMBL/GenBank/DDBJ databases">
        <title>Complete genome sequence of Sulfurisphaera javensis strain KD-1.</title>
        <authorList>
            <person name="Sakai H."/>
            <person name="Nur N."/>
            <person name="Suwanto A."/>
            <person name="Kurosawa N."/>
        </authorList>
    </citation>
    <scope>NUCLEOTIDE SEQUENCE</scope>
    <source>
        <strain evidence="3">KD-1</strain>
    </source>
</reference>
<dbReference type="Pfam" id="PF23470">
    <property type="entry name" value="Zn_ribbon_PF0610"/>
    <property type="match status" value="1"/>
</dbReference>
<evidence type="ECO:0000259" key="1">
    <source>
        <dbReference type="Pfam" id="PF21476"/>
    </source>
</evidence>
<dbReference type="InterPro" id="IPR036388">
    <property type="entry name" value="WH-like_DNA-bd_sf"/>
</dbReference>
<dbReference type="Gene3D" id="1.10.10.10">
    <property type="entry name" value="Winged helix-like DNA-binding domain superfamily/Winged helix DNA-binding domain"/>
    <property type="match status" value="1"/>
</dbReference>
<organism evidence="3">
    <name type="scientific">Sulfurisphaera javensis</name>
    <dbReference type="NCBI Taxonomy" id="2049879"/>
    <lineage>
        <taxon>Archaea</taxon>
        <taxon>Thermoproteota</taxon>
        <taxon>Thermoprotei</taxon>
        <taxon>Sulfolobales</taxon>
        <taxon>Sulfolobaceae</taxon>
        <taxon>Sulfurisphaera</taxon>
    </lineage>
</organism>
<name>A0AAT9GNU2_9CREN</name>
<evidence type="ECO:0000259" key="2">
    <source>
        <dbReference type="Pfam" id="PF23470"/>
    </source>
</evidence>
<protein>
    <submittedName>
        <fullName evidence="3">Transcriptional regulator</fullName>
    </submittedName>
</protein>
<evidence type="ECO:0000313" key="3">
    <source>
        <dbReference type="EMBL" id="BFH72543.1"/>
    </source>
</evidence>
<sequence>MQTDFDFLSVREKIVILLKYSEKPLTAKDIKKNLGIKREKEVYEHLYHIAKSSKHKNYQLVVYLPYCRDCGYVFNLDIPKKPSKCPRCKSENIEPPKFLIRDKR</sequence>
<dbReference type="InterPro" id="IPR036390">
    <property type="entry name" value="WH_DNA-bd_sf"/>
</dbReference>
<dbReference type="PANTHER" id="PTHR40663:SF2">
    <property type="entry name" value="TRANSCRIPTIONAL REGULATOR"/>
    <property type="match status" value="1"/>
</dbReference>
<dbReference type="RefSeq" id="WP_369610758.1">
    <property type="nucleotide sequence ID" value="NZ_AP031322.1"/>
</dbReference>
<accession>A0AAT9GNU2</accession>
<dbReference type="KEGG" id="sjv:SJAV_04870"/>
<feature type="domain" description="PF0610-like winged HTH N-terminal" evidence="1">
    <location>
        <begin position="10"/>
        <end position="61"/>
    </location>
</feature>